<organism evidence="1 2">
    <name type="scientific">Phialocephala subalpina</name>
    <dbReference type="NCBI Taxonomy" id="576137"/>
    <lineage>
        <taxon>Eukaryota</taxon>
        <taxon>Fungi</taxon>
        <taxon>Dikarya</taxon>
        <taxon>Ascomycota</taxon>
        <taxon>Pezizomycotina</taxon>
        <taxon>Leotiomycetes</taxon>
        <taxon>Helotiales</taxon>
        <taxon>Mollisiaceae</taxon>
        <taxon>Phialocephala</taxon>
        <taxon>Phialocephala fortinii species complex</taxon>
    </lineage>
</organism>
<evidence type="ECO:0000313" key="2">
    <source>
        <dbReference type="Proteomes" id="UP000184330"/>
    </source>
</evidence>
<name>A0A1L7XKD4_9HELO</name>
<keyword evidence="2" id="KW-1185">Reference proteome</keyword>
<gene>
    <name evidence="1" type="ORF">PAC_15378</name>
</gene>
<accession>A0A1L7XKD4</accession>
<dbReference type="AlphaFoldDB" id="A0A1L7XKD4"/>
<proteinExistence type="predicted"/>
<dbReference type="OrthoDB" id="10612950at2759"/>
<protein>
    <submittedName>
        <fullName evidence="1">Uncharacterized protein</fullName>
    </submittedName>
</protein>
<evidence type="ECO:0000313" key="1">
    <source>
        <dbReference type="EMBL" id="CZR65478.1"/>
    </source>
</evidence>
<sequence length="318" mass="35089">MSPETLTAHIASQILDPSIFVKRTLASAVPFKNASAPPTLTPSPPLDSPQLSSLALAETLVLPKRLSNFLNFVSSFDAQYRKNFKSACTDLAILETISVLPYGALEDEVQAWIEEQIPELNFTGVDDKNKNLYMKVMLNTTISGIQIGLLMGISILRSALTYLRQAFRGEMLKWIEEGEDFVADLECLREGIGERYSAGGVSVLPGKEVPLLHLNGEEVRTIDATGKDGILEEEAVPQLLVNEAELEESHATPKEFMISGTEIFELDASAIHVGEDTGRLSSRTQTAHDMSRMSLVFWENNKLHEKLEVVKERSKSVA</sequence>
<reference evidence="1 2" key="1">
    <citation type="submission" date="2016-03" db="EMBL/GenBank/DDBJ databases">
        <authorList>
            <person name="Ploux O."/>
        </authorList>
    </citation>
    <scope>NUCLEOTIDE SEQUENCE [LARGE SCALE GENOMIC DNA]</scope>
    <source>
        <strain evidence="1 2">UAMH 11012</strain>
    </source>
</reference>
<dbReference type="Proteomes" id="UP000184330">
    <property type="component" value="Unassembled WGS sequence"/>
</dbReference>
<dbReference type="EMBL" id="FJOG01000031">
    <property type="protein sequence ID" value="CZR65478.1"/>
    <property type="molecule type" value="Genomic_DNA"/>
</dbReference>